<feature type="signal peptide" evidence="4">
    <location>
        <begin position="1"/>
        <end position="17"/>
    </location>
</feature>
<keyword evidence="6" id="KW-1185">Reference proteome</keyword>
<dbReference type="Pfam" id="PF01554">
    <property type="entry name" value="MatE"/>
    <property type="match status" value="2"/>
</dbReference>
<proteinExistence type="inferred from homology"/>
<keyword evidence="4" id="KW-0732">Signal</keyword>
<dbReference type="InterPro" id="IPR002528">
    <property type="entry name" value="MATE_fam"/>
</dbReference>
<evidence type="ECO:0000256" key="4">
    <source>
        <dbReference type="SAM" id="SignalP"/>
    </source>
</evidence>
<keyword evidence="2" id="KW-0472">Membrane</keyword>
<dbReference type="OrthoDB" id="2126698at2759"/>
<evidence type="ECO:0000256" key="3">
    <source>
        <dbReference type="SAM" id="MobiDB-lite"/>
    </source>
</evidence>
<feature type="transmembrane region" description="Helical" evidence="2">
    <location>
        <begin position="302"/>
        <end position="327"/>
    </location>
</feature>
<name>A0A8S1J6X1_9CHLO</name>
<accession>A0A8S1J6X1</accession>
<feature type="chain" id="PRO_5035938746" description="Protein DETOXIFICATION" evidence="4">
    <location>
        <begin position="18"/>
        <end position="484"/>
    </location>
</feature>
<feature type="transmembrane region" description="Helical" evidence="2">
    <location>
        <begin position="339"/>
        <end position="361"/>
    </location>
</feature>
<gene>
    <name evidence="5" type="ORF">OSTQU699_LOCUS7166</name>
</gene>
<evidence type="ECO:0000313" key="6">
    <source>
        <dbReference type="Proteomes" id="UP000708148"/>
    </source>
</evidence>
<feature type="transmembrane region" description="Helical" evidence="2">
    <location>
        <begin position="373"/>
        <end position="395"/>
    </location>
</feature>
<dbReference type="AlphaFoldDB" id="A0A8S1J6X1"/>
<protein>
    <recommendedName>
        <fullName evidence="2">Protein DETOXIFICATION</fullName>
    </recommendedName>
    <alternativeName>
        <fullName evidence="2">Multidrug and toxic compound extrusion protein</fullName>
    </alternativeName>
</protein>
<organism evidence="5 6">
    <name type="scientific">Ostreobium quekettii</name>
    <dbReference type="NCBI Taxonomy" id="121088"/>
    <lineage>
        <taxon>Eukaryota</taxon>
        <taxon>Viridiplantae</taxon>
        <taxon>Chlorophyta</taxon>
        <taxon>core chlorophytes</taxon>
        <taxon>Ulvophyceae</taxon>
        <taxon>TCBD clade</taxon>
        <taxon>Bryopsidales</taxon>
        <taxon>Ostreobineae</taxon>
        <taxon>Ostreobiaceae</taxon>
        <taxon>Ostreobium</taxon>
    </lineage>
</organism>
<comment type="similarity">
    <text evidence="1 2">Belongs to the multi antimicrobial extrusion (MATE) (TC 2.A.66.1) family.</text>
</comment>
<feature type="transmembrane region" description="Helical" evidence="2">
    <location>
        <begin position="107"/>
        <end position="131"/>
    </location>
</feature>
<feature type="region of interest" description="Disordered" evidence="3">
    <location>
        <begin position="439"/>
        <end position="484"/>
    </location>
</feature>
<evidence type="ECO:0000256" key="2">
    <source>
        <dbReference type="RuleBase" id="RU004914"/>
    </source>
</evidence>
<feature type="transmembrane region" description="Helical" evidence="2">
    <location>
        <begin position="171"/>
        <end position="191"/>
    </location>
</feature>
<dbReference type="EMBL" id="CAJHUC010001637">
    <property type="protein sequence ID" value="CAD7701809.1"/>
    <property type="molecule type" value="Genomic_DNA"/>
</dbReference>
<feature type="transmembrane region" description="Helical" evidence="2">
    <location>
        <begin position="254"/>
        <end position="281"/>
    </location>
</feature>
<keyword evidence="2" id="KW-1133">Transmembrane helix</keyword>
<dbReference type="GO" id="GO:0042910">
    <property type="term" value="F:xenobiotic transmembrane transporter activity"/>
    <property type="evidence" value="ECO:0007669"/>
    <property type="project" value="InterPro"/>
</dbReference>
<comment type="caution">
    <text evidence="5">The sequence shown here is derived from an EMBL/GenBank/DDBJ whole genome shotgun (WGS) entry which is preliminary data.</text>
</comment>
<feature type="transmembrane region" description="Helical" evidence="2">
    <location>
        <begin position="33"/>
        <end position="52"/>
    </location>
</feature>
<dbReference type="Proteomes" id="UP000708148">
    <property type="component" value="Unassembled WGS sequence"/>
</dbReference>
<dbReference type="PANTHER" id="PTHR11206">
    <property type="entry name" value="MULTIDRUG RESISTANCE PROTEIN"/>
    <property type="match status" value="1"/>
</dbReference>
<feature type="transmembrane region" description="Helical" evidence="2">
    <location>
        <begin position="222"/>
        <end position="242"/>
    </location>
</feature>
<feature type="transmembrane region" description="Helical" evidence="2">
    <location>
        <begin position="138"/>
        <end position="159"/>
    </location>
</feature>
<evidence type="ECO:0000313" key="5">
    <source>
        <dbReference type="EMBL" id="CAD7701809.1"/>
    </source>
</evidence>
<sequence>MRMATFVLWLMLHVCLGHLGVAQLSAGLLGFTMFRGTALSILISLTAGLNTIGGQAFGAKEYRLVGLVFQRSLGFCLLFSLTIAAVYTQSEWLFNHLGQKPQLAHAAGRFLFLLSPSVVLLAPLLCLQYYWLAQKVSLPSVMSGALSVLVAPAAFWYFIFRKSWGTNGGAIALDVILAFRVVILAIWTVVVNCKKAKAGAMDIAWHGWSVQALRQWGELLKIGMYTILMMSVRGWLFDYYAILSGVLPRPEEAISIFGISLYIFNISMVVARSFNAGLAFAVAHEIGAGNAIQAKYTVRAAFFIMFGVSLLYNCVVLASSKVIGYIWTNDQGVVSRLPSVLLLACATSICQTLAHIFTGVLNGVRRQKEGSRIVSVIYPLLGIPGPWLFSFYLGWGVIGLWTTRLIVVILEVILLGRVVMRLNWEGEVQRAMEVVERQKRDSQPDLPSLLFQAGRSPPDLHRGGEVGPLPDRVSGDTGTTDSAE</sequence>
<dbReference type="GO" id="GO:0015297">
    <property type="term" value="F:antiporter activity"/>
    <property type="evidence" value="ECO:0007669"/>
    <property type="project" value="InterPro"/>
</dbReference>
<feature type="transmembrane region" description="Helical" evidence="2">
    <location>
        <begin position="401"/>
        <end position="420"/>
    </location>
</feature>
<keyword evidence="2" id="KW-0812">Transmembrane</keyword>
<feature type="transmembrane region" description="Helical" evidence="2">
    <location>
        <begin position="64"/>
        <end position="87"/>
    </location>
</feature>
<reference evidence="5" key="1">
    <citation type="submission" date="2020-12" db="EMBL/GenBank/DDBJ databases">
        <authorList>
            <person name="Iha C."/>
        </authorList>
    </citation>
    <scope>NUCLEOTIDE SEQUENCE</scope>
</reference>
<dbReference type="GO" id="GO:0016020">
    <property type="term" value="C:membrane"/>
    <property type="evidence" value="ECO:0007669"/>
    <property type="project" value="InterPro"/>
</dbReference>
<evidence type="ECO:0000256" key="1">
    <source>
        <dbReference type="ARBA" id="ARBA00010199"/>
    </source>
</evidence>